<dbReference type="InterPro" id="IPR052038">
    <property type="entry name" value="Type-VII_TA_antitoxin"/>
</dbReference>
<dbReference type="AlphaFoldDB" id="A0A160T4J7"/>
<protein>
    <recommendedName>
        <fullName evidence="10">Polymerase nucleotidyl transferase domain-containing protein</fullName>
    </recommendedName>
</protein>
<evidence type="ECO:0000256" key="2">
    <source>
        <dbReference type="ARBA" id="ARBA00022649"/>
    </source>
</evidence>
<comment type="similarity">
    <text evidence="9">Belongs to the MntA antitoxin family.</text>
</comment>
<dbReference type="RefSeq" id="WP_095043672.1">
    <property type="nucleotide sequence ID" value="NZ_LN890655.1"/>
</dbReference>
<sequence>MLDQIISQEELGRFCRHWAIVEMAVFGSVLRDDFGPESDIDVLVTFSTEAEWGLLDHVQMESELAELLGRPVDLLTRRAVERSQNPLRRSEILTTAHTVFAQ</sequence>
<keyword evidence="2" id="KW-1277">Toxin-antitoxin system</keyword>
<gene>
    <name evidence="11" type="ORF">CFX0092_A2451</name>
</gene>
<evidence type="ECO:0000256" key="8">
    <source>
        <dbReference type="ARBA" id="ARBA00022842"/>
    </source>
</evidence>
<keyword evidence="8" id="KW-0460">Magnesium</keyword>
<evidence type="ECO:0000256" key="3">
    <source>
        <dbReference type="ARBA" id="ARBA00022679"/>
    </source>
</evidence>
<feature type="domain" description="Polymerase nucleotidyl transferase" evidence="10">
    <location>
        <begin position="12"/>
        <end position="92"/>
    </location>
</feature>
<dbReference type="Pfam" id="PF01909">
    <property type="entry name" value="NTP_transf_2"/>
    <property type="match status" value="1"/>
</dbReference>
<reference evidence="11" key="1">
    <citation type="submission" date="2016-01" db="EMBL/GenBank/DDBJ databases">
        <authorList>
            <person name="Mcilroy J.S."/>
            <person name="Karst M S."/>
            <person name="Albertsen M."/>
        </authorList>
    </citation>
    <scope>NUCLEOTIDE SEQUENCE</scope>
    <source>
        <strain evidence="11">Cfx-K</strain>
    </source>
</reference>
<keyword evidence="4" id="KW-0548">Nucleotidyltransferase</keyword>
<evidence type="ECO:0000256" key="9">
    <source>
        <dbReference type="ARBA" id="ARBA00038276"/>
    </source>
</evidence>
<evidence type="ECO:0000256" key="5">
    <source>
        <dbReference type="ARBA" id="ARBA00022723"/>
    </source>
</evidence>
<dbReference type="EMBL" id="LN890655">
    <property type="protein sequence ID" value="CUS04329.2"/>
    <property type="molecule type" value="Genomic_DNA"/>
</dbReference>
<evidence type="ECO:0000256" key="6">
    <source>
        <dbReference type="ARBA" id="ARBA00022741"/>
    </source>
</evidence>
<keyword evidence="7" id="KW-0067">ATP-binding</keyword>
<dbReference type="GO" id="GO:0016779">
    <property type="term" value="F:nucleotidyltransferase activity"/>
    <property type="evidence" value="ECO:0007669"/>
    <property type="project" value="UniProtKB-KW"/>
</dbReference>
<evidence type="ECO:0000313" key="12">
    <source>
        <dbReference type="Proteomes" id="UP000215027"/>
    </source>
</evidence>
<evidence type="ECO:0000259" key="10">
    <source>
        <dbReference type="Pfam" id="PF01909"/>
    </source>
</evidence>
<dbReference type="PANTHER" id="PTHR33571">
    <property type="entry name" value="SSL8005 PROTEIN"/>
    <property type="match status" value="1"/>
</dbReference>
<dbReference type="PANTHER" id="PTHR33571:SF12">
    <property type="entry name" value="BSL3053 PROTEIN"/>
    <property type="match status" value="1"/>
</dbReference>
<dbReference type="OrthoDB" id="9809323at2"/>
<dbReference type="InterPro" id="IPR043519">
    <property type="entry name" value="NT_sf"/>
</dbReference>
<accession>A0A160T4J7</accession>
<evidence type="ECO:0000256" key="7">
    <source>
        <dbReference type="ARBA" id="ARBA00022840"/>
    </source>
</evidence>
<comment type="cofactor">
    <cofactor evidence="1">
        <name>Mg(2+)</name>
        <dbReference type="ChEBI" id="CHEBI:18420"/>
    </cofactor>
</comment>
<dbReference type="InterPro" id="IPR002934">
    <property type="entry name" value="Polymerase_NTP_transf_dom"/>
</dbReference>
<evidence type="ECO:0000256" key="1">
    <source>
        <dbReference type="ARBA" id="ARBA00001946"/>
    </source>
</evidence>
<dbReference type="GO" id="GO:0005524">
    <property type="term" value="F:ATP binding"/>
    <property type="evidence" value="ECO:0007669"/>
    <property type="project" value="UniProtKB-KW"/>
</dbReference>
<keyword evidence="3" id="KW-0808">Transferase</keyword>
<dbReference type="Proteomes" id="UP000215027">
    <property type="component" value="Chromosome I"/>
</dbReference>
<evidence type="ECO:0000256" key="4">
    <source>
        <dbReference type="ARBA" id="ARBA00022695"/>
    </source>
</evidence>
<evidence type="ECO:0000313" key="11">
    <source>
        <dbReference type="EMBL" id="CUS04329.2"/>
    </source>
</evidence>
<name>A0A160T4J7_9CHLR</name>
<proteinExistence type="inferred from homology"/>
<organism evidence="11 12">
    <name type="scientific">Candidatus Promineifilum breve</name>
    <dbReference type="NCBI Taxonomy" id="1806508"/>
    <lineage>
        <taxon>Bacteria</taxon>
        <taxon>Bacillati</taxon>
        <taxon>Chloroflexota</taxon>
        <taxon>Ardenticatenia</taxon>
        <taxon>Candidatus Promineifilales</taxon>
        <taxon>Candidatus Promineifilaceae</taxon>
        <taxon>Candidatus Promineifilum</taxon>
    </lineage>
</organism>
<dbReference type="CDD" id="cd05403">
    <property type="entry name" value="NT_KNTase_like"/>
    <property type="match status" value="1"/>
</dbReference>
<dbReference type="GO" id="GO:0046872">
    <property type="term" value="F:metal ion binding"/>
    <property type="evidence" value="ECO:0007669"/>
    <property type="project" value="UniProtKB-KW"/>
</dbReference>
<keyword evidence="12" id="KW-1185">Reference proteome</keyword>
<dbReference type="SUPFAM" id="SSF81301">
    <property type="entry name" value="Nucleotidyltransferase"/>
    <property type="match status" value="1"/>
</dbReference>
<keyword evidence="5" id="KW-0479">Metal-binding</keyword>
<dbReference type="Gene3D" id="3.30.460.10">
    <property type="entry name" value="Beta Polymerase, domain 2"/>
    <property type="match status" value="1"/>
</dbReference>
<dbReference type="KEGG" id="pbf:CFX0092_A2451"/>
<keyword evidence="6" id="KW-0547">Nucleotide-binding</keyword>